<sequence length="448" mass="48031">MKRVAAAVAAVLCLLAGGCTDPGPTPAADGDIVLATGSDLSSTGVRRELIRAWERRTGKHVRIVKLPDTADAQRSQLLAAGQSGNGGYDVLNIDVAWTAEFAAAGIIRPWGRELSGDFLASVKKTTTTGSDGTVWAVPFNTDAGLLYYRSDLLAKYGYDGPPDTWEQLRTWSQRIMAEENAHRPADEKLYGMVAQLRPYEGLTVNTLESVWASGGDPERTAHLAGALQQGVYALKERLRTIMPQEATAMDETASRQWFAEGRALFMRNWPVEYASVAEKLAPGRQFDVAQLPAGSPEGRHRTVLGGQNLAVAADAAHPAEARSLITALTSARSERCLLQRGFAATRASAYDGTAPACDLPPEDARREEDDGARHGAAPAGQDPPYTDLLHRALDDAAPRPRSAHYATYSKVVQLYVSAYLTGKDDASIADELAEEATKALSGRGERGG</sequence>
<dbReference type="PANTHER" id="PTHR43649">
    <property type="entry name" value="ARABINOSE-BINDING PROTEIN-RELATED"/>
    <property type="match status" value="1"/>
</dbReference>
<accession>A0ABN0ZAI8</accession>
<protein>
    <submittedName>
        <fullName evidence="6">ABC transporter substrate-binding protein</fullName>
    </submittedName>
</protein>
<evidence type="ECO:0000313" key="7">
    <source>
        <dbReference type="Proteomes" id="UP001500909"/>
    </source>
</evidence>
<comment type="caution">
    <text evidence="6">The sequence shown here is derived from an EMBL/GenBank/DDBJ whole genome shotgun (WGS) entry which is preliminary data.</text>
</comment>
<dbReference type="InterPro" id="IPR006059">
    <property type="entry name" value="SBP"/>
</dbReference>
<feature type="compositionally biased region" description="Basic and acidic residues" evidence="4">
    <location>
        <begin position="362"/>
        <end position="373"/>
    </location>
</feature>
<dbReference type="Proteomes" id="UP001500909">
    <property type="component" value="Unassembled WGS sequence"/>
</dbReference>
<feature type="chain" id="PRO_5046019495" evidence="5">
    <location>
        <begin position="28"/>
        <end position="448"/>
    </location>
</feature>
<keyword evidence="7" id="KW-1185">Reference proteome</keyword>
<comment type="similarity">
    <text evidence="1">Belongs to the bacterial solute-binding protein 1 family.</text>
</comment>
<dbReference type="Gene3D" id="3.40.190.10">
    <property type="entry name" value="Periplasmic binding protein-like II"/>
    <property type="match status" value="2"/>
</dbReference>
<proteinExistence type="inferred from homology"/>
<reference evidence="6 7" key="1">
    <citation type="journal article" date="2019" name="Int. J. Syst. Evol. Microbiol.">
        <title>The Global Catalogue of Microorganisms (GCM) 10K type strain sequencing project: providing services to taxonomists for standard genome sequencing and annotation.</title>
        <authorList>
            <consortium name="The Broad Institute Genomics Platform"/>
            <consortium name="The Broad Institute Genome Sequencing Center for Infectious Disease"/>
            <person name="Wu L."/>
            <person name="Ma J."/>
        </authorList>
    </citation>
    <scope>NUCLEOTIDE SEQUENCE [LARGE SCALE GENOMIC DNA]</scope>
    <source>
        <strain evidence="6 7">JCM 4805</strain>
    </source>
</reference>
<dbReference type="Pfam" id="PF01547">
    <property type="entry name" value="SBP_bac_1"/>
    <property type="match status" value="1"/>
</dbReference>
<organism evidence="6 7">
    <name type="scientific">Streptomyces olivaceiscleroticus</name>
    <dbReference type="NCBI Taxonomy" id="68245"/>
    <lineage>
        <taxon>Bacteria</taxon>
        <taxon>Bacillati</taxon>
        <taxon>Actinomycetota</taxon>
        <taxon>Actinomycetes</taxon>
        <taxon>Kitasatosporales</taxon>
        <taxon>Streptomycetaceae</taxon>
        <taxon>Streptomyces</taxon>
    </lineage>
</organism>
<dbReference type="PANTHER" id="PTHR43649:SF34">
    <property type="entry name" value="ABC TRANSPORTER PERIPLASMIC-BINDING PROTEIN YCJN-RELATED"/>
    <property type="match status" value="1"/>
</dbReference>
<feature type="region of interest" description="Disordered" evidence="4">
    <location>
        <begin position="351"/>
        <end position="387"/>
    </location>
</feature>
<keyword evidence="2" id="KW-0813">Transport</keyword>
<name>A0ABN0ZAI8_9ACTN</name>
<dbReference type="InterPro" id="IPR050490">
    <property type="entry name" value="Bact_solute-bd_prot1"/>
</dbReference>
<evidence type="ECO:0000256" key="3">
    <source>
        <dbReference type="ARBA" id="ARBA00022729"/>
    </source>
</evidence>
<keyword evidence="3 5" id="KW-0732">Signal</keyword>
<evidence type="ECO:0000313" key="6">
    <source>
        <dbReference type="EMBL" id="GAA0440532.1"/>
    </source>
</evidence>
<dbReference type="PROSITE" id="PS51257">
    <property type="entry name" value="PROKAR_LIPOPROTEIN"/>
    <property type="match status" value="1"/>
</dbReference>
<evidence type="ECO:0000256" key="4">
    <source>
        <dbReference type="SAM" id="MobiDB-lite"/>
    </source>
</evidence>
<gene>
    <name evidence="6" type="ORF">GCM10010361_00580</name>
</gene>
<dbReference type="SUPFAM" id="SSF53850">
    <property type="entry name" value="Periplasmic binding protein-like II"/>
    <property type="match status" value="1"/>
</dbReference>
<feature type="signal peptide" evidence="5">
    <location>
        <begin position="1"/>
        <end position="27"/>
    </location>
</feature>
<evidence type="ECO:0000256" key="1">
    <source>
        <dbReference type="ARBA" id="ARBA00008520"/>
    </source>
</evidence>
<evidence type="ECO:0000256" key="2">
    <source>
        <dbReference type="ARBA" id="ARBA00022448"/>
    </source>
</evidence>
<dbReference type="EMBL" id="BAAABY010000001">
    <property type="protein sequence ID" value="GAA0440532.1"/>
    <property type="molecule type" value="Genomic_DNA"/>
</dbReference>
<dbReference type="RefSeq" id="WP_346092120.1">
    <property type="nucleotide sequence ID" value="NZ_BAAABY010000001.1"/>
</dbReference>
<evidence type="ECO:0000256" key="5">
    <source>
        <dbReference type="SAM" id="SignalP"/>
    </source>
</evidence>